<comment type="caution">
    <text evidence="1">The sequence shown here is derived from an EMBL/GenBank/DDBJ whole genome shotgun (WGS) entry which is preliminary data.</text>
</comment>
<proteinExistence type="predicted"/>
<accession>A0ACC1MII1</accession>
<keyword evidence="2" id="KW-1185">Reference proteome</keyword>
<evidence type="ECO:0000313" key="1">
    <source>
        <dbReference type="EMBL" id="KAJ2966421.1"/>
    </source>
</evidence>
<gene>
    <name evidence="1" type="ORF">NUW58_g10667</name>
</gene>
<protein>
    <submittedName>
        <fullName evidence="1">Uncharacterized protein</fullName>
    </submittedName>
</protein>
<reference evidence="1" key="1">
    <citation type="submission" date="2022-10" db="EMBL/GenBank/DDBJ databases">
        <title>Genome Sequence of Xylaria curta.</title>
        <authorList>
            <person name="Buettner E."/>
        </authorList>
    </citation>
    <scope>NUCLEOTIDE SEQUENCE</scope>
    <source>
        <strain evidence="1">Babe10</strain>
    </source>
</reference>
<organism evidence="1 2">
    <name type="scientific">Xylaria curta</name>
    <dbReference type="NCBI Taxonomy" id="42375"/>
    <lineage>
        <taxon>Eukaryota</taxon>
        <taxon>Fungi</taxon>
        <taxon>Dikarya</taxon>
        <taxon>Ascomycota</taxon>
        <taxon>Pezizomycotina</taxon>
        <taxon>Sordariomycetes</taxon>
        <taxon>Xylariomycetidae</taxon>
        <taxon>Xylariales</taxon>
        <taxon>Xylariaceae</taxon>
        <taxon>Xylaria</taxon>
    </lineage>
</organism>
<sequence length="73" mass="8100">MVWQYKAVLMVGCTAGLGVAMAERMVENGSFVIAVGRRKERLNEFAAKHGPERVATSQFDITDLDGIQSWAER</sequence>
<dbReference type="Proteomes" id="UP001143856">
    <property type="component" value="Unassembled WGS sequence"/>
</dbReference>
<evidence type="ECO:0000313" key="2">
    <source>
        <dbReference type="Proteomes" id="UP001143856"/>
    </source>
</evidence>
<name>A0ACC1MII1_9PEZI</name>
<dbReference type="EMBL" id="JAPDGR010005120">
    <property type="protein sequence ID" value="KAJ2966421.1"/>
    <property type="molecule type" value="Genomic_DNA"/>
</dbReference>